<dbReference type="GO" id="GO:0016787">
    <property type="term" value="F:hydrolase activity"/>
    <property type="evidence" value="ECO:0007669"/>
    <property type="project" value="UniProtKB-KW"/>
</dbReference>
<dbReference type="InterPro" id="IPR051013">
    <property type="entry name" value="MBL_superfamily_lactonases"/>
</dbReference>
<dbReference type="SMART" id="SM00849">
    <property type="entry name" value="Lactamase_B"/>
    <property type="match status" value="1"/>
</dbReference>
<dbReference type="EMBL" id="JOKJ01000036">
    <property type="protein sequence ID" value="KEQ03207.1"/>
    <property type="molecule type" value="Genomic_DNA"/>
</dbReference>
<feature type="chain" id="PRO_5037357312" description="Metallo-beta-lactamase domain-containing protein" evidence="5">
    <location>
        <begin position="29"/>
        <end position="301"/>
    </location>
</feature>
<proteinExistence type="inferred from homology"/>
<evidence type="ECO:0000256" key="4">
    <source>
        <dbReference type="ARBA" id="ARBA00022833"/>
    </source>
</evidence>
<dbReference type="InterPro" id="IPR036866">
    <property type="entry name" value="RibonucZ/Hydroxyglut_hydro"/>
</dbReference>
<dbReference type="Proteomes" id="UP000052167">
    <property type="component" value="Unassembled WGS sequence"/>
</dbReference>
<dbReference type="PROSITE" id="PS51318">
    <property type="entry name" value="TAT"/>
    <property type="match status" value="1"/>
</dbReference>
<dbReference type="GO" id="GO:0046872">
    <property type="term" value="F:metal ion binding"/>
    <property type="evidence" value="ECO:0007669"/>
    <property type="project" value="UniProtKB-KW"/>
</dbReference>
<evidence type="ECO:0000256" key="2">
    <source>
        <dbReference type="ARBA" id="ARBA00022723"/>
    </source>
</evidence>
<evidence type="ECO:0000256" key="5">
    <source>
        <dbReference type="SAM" id="SignalP"/>
    </source>
</evidence>
<protein>
    <recommendedName>
        <fullName evidence="6">Metallo-beta-lactamase domain-containing protein</fullName>
    </recommendedName>
</protein>
<dbReference type="InterPro" id="IPR001279">
    <property type="entry name" value="Metallo-B-lactamas"/>
</dbReference>
<evidence type="ECO:0000313" key="8">
    <source>
        <dbReference type="Proteomes" id="UP000052167"/>
    </source>
</evidence>
<comment type="similarity">
    <text evidence="1">Belongs to the metallo-beta-lactamase superfamily.</text>
</comment>
<evidence type="ECO:0000313" key="7">
    <source>
        <dbReference type="EMBL" id="KEQ03207.1"/>
    </source>
</evidence>
<feature type="domain" description="Metallo-beta-lactamase" evidence="6">
    <location>
        <begin position="72"/>
        <end position="280"/>
    </location>
</feature>
<dbReference type="SUPFAM" id="SSF56281">
    <property type="entry name" value="Metallo-hydrolase/oxidoreductase"/>
    <property type="match status" value="1"/>
</dbReference>
<dbReference type="InterPro" id="IPR006311">
    <property type="entry name" value="TAT_signal"/>
</dbReference>
<dbReference type="CDD" id="cd07720">
    <property type="entry name" value="OPHC2-like_MBL-fold"/>
    <property type="match status" value="1"/>
</dbReference>
<keyword evidence="5" id="KW-0732">Signal</keyword>
<dbReference type="AlphaFoldDB" id="A0A922NYN1"/>
<keyword evidence="2" id="KW-0479">Metal-binding</keyword>
<dbReference type="RefSeq" id="WP_037169791.1">
    <property type="nucleotide sequence ID" value="NZ_JOKI01000047.1"/>
</dbReference>
<dbReference type="Pfam" id="PF00753">
    <property type="entry name" value="Lactamase_B"/>
    <property type="match status" value="1"/>
</dbReference>
<comment type="caution">
    <text evidence="7">The sequence shown here is derived from an EMBL/GenBank/DDBJ whole genome shotgun (WGS) entry which is preliminary data.</text>
</comment>
<dbReference type="Gene3D" id="3.60.15.10">
    <property type="entry name" value="Ribonuclease Z/Hydroxyacylglutathione hydrolase-like"/>
    <property type="match status" value="1"/>
</dbReference>
<keyword evidence="4" id="KW-0862">Zinc</keyword>
<name>A0A922NYN1_9HYPH</name>
<reference evidence="7 8" key="1">
    <citation type="submission" date="2014-06" db="EMBL/GenBank/DDBJ databases">
        <title>Rhizobium pelagicum/R2-400B4.</title>
        <authorList>
            <person name="Kimes N.E."/>
            <person name="Lopez-Perez M."/>
        </authorList>
    </citation>
    <scope>NUCLEOTIDE SEQUENCE [LARGE SCALE GENOMIC DNA]</scope>
    <source>
        <strain evidence="7 8">R2-400B4</strain>
    </source>
</reference>
<sequence length="301" mass="32054">MTTFTRRNFLATGASAIALAGLPAQSKAAETFSLGENRIVALSDGSFAFPADFWIGATDAEKAGLGNPVTIGANVYVFRNKGRVFLLDAGAGNAPFIASQFDTVGRVPRELKAAGIAPDSITDIVITHMHPDHFGGVVFDGAPIFPNAKIHINETEWAFWTRKVFATDAPDQLRPMVASVQQTADLVADAVETHGGEADLGGGVIMQPAYGHTPGHNVMLIDLGTEQLLVLGDTVVSDHIHFAHPHVGWALDLDPVKAESTRRRLLDLAATDRLLVAGNHVTKPGLGRVERHGSTFKFAPI</sequence>
<dbReference type="OrthoDB" id="9773738at2"/>
<gene>
    <name evidence="7" type="ORF">GV68_17525</name>
</gene>
<organism evidence="7 8">
    <name type="scientific">Pseudorhizobium pelagicum</name>
    <dbReference type="NCBI Taxonomy" id="1509405"/>
    <lineage>
        <taxon>Bacteria</taxon>
        <taxon>Pseudomonadati</taxon>
        <taxon>Pseudomonadota</taxon>
        <taxon>Alphaproteobacteria</taxon>
        <taxon>Hyphomicrobiales</taxon>
        <taxon>Rhizobiaceae</taxon>
        <taxon>Rhizobium/Agrobacterium group</taxon>
        <taxon>Pseudorhizobium</taxon>
    </lineage>
</organism>
<evidence type="ECO:0000256" key="1">
    <source>
        <dbReference type="ARBA" id="ARBA00007749"/>
    </source>
</evidence>
<keyword evidence="3" id="KW-0378">Hydrolase</keyword>
<keyword evidence="8" id="KW-1185">Reference proteome</keyword>
<accession>A0A922NYN1</accession>
<feature type="signal peptide" evidence="5">
    <location>
        <begin position="1"/>
        <end position="28"/>
    </location>
</feature>
<dbReference type="PANTHER" id="PTHR42978">
    <property type="entry name" value="QUORUM-QUENCHING LACTONASE YTNP-RELATED-RELATED"/>
    <property type="match status" value="1"/>
</dbReference>
<evidence type="ECO:0000259" key="6">
    <source>
        <dbReference type="SMART" id="SM00849"/>
    </source>
</evidence>
<evidence type="ECO:0000256" key="3">
    <source>
        <dbReference type="ARBA" id="ARBA00022801"/>
    </source>
</evidence>